<accession>A0A2P6MI68</accession>
<feature type="transmembrane region" description="Helical" evidence="6">
    <location>
        <begin position="162"/>
        <end position="181"/>
    </location>
</feature>
<dbReference type="RefSeq" id="WP_105958668.1">
    <property type="nucleotide sequence ID" value="NZ_PVNS01000005.1"/>
</dbReference>
<keyword evidence="2" id="KW-1003">Cell membrane</keyword>
<feature type="transmembrane region" description="Helical" evidence="6">
    <location>
        <begin position="231"/>
        <end position="256"/>
    </location>
</feature>
<keyword evidence="4 6" id="KW-1133">Transmembrane helix</keyword>
<comment type="caution">
    <text evidence="7">The sequence shown here is derived from an EMBL/GenBank/DDBJ whole genome shotgun (WGS) entry which is preliminary data.</text>
</comment>
<evidence type="ECO:0000256" key="5">
    <source>
        <dbReference type="ARBA" id="ARBA00023136"/>
    </source>
</evidence>
<evidence type="ECO:0000256" key="6">
    <source>
        <dbReference type="SAM" id="Phobius"/>
    </source>
</evidence>
<reference evidence="7 8" key="1">
    <citation type="submission" date="2018-03" db="EMBL/GenBank/DDBJ databases">
        <title>Bacillus urumqiensis sp. nov., a moderately haloalkaliphilic bacterium isolated from a salt lake.</title>
        <authorList>
            <person name="Zhao B."/>
            <person name="Liao Z."/>
        </authorList>
    </citation>
    <scope>NUCLEOTIDE SEQUENCE [LARGE SCALE GENOMIC DNA]</scope>
    <source>
        <strain evidence="7 8">BZ-SZ-XJ18</strain>
    </source>
</reference>
<organism evidence="7 8">
    <name type="scientific">Alkalicoccus urumqiensis</name>
    <name type="common">Bacillus urumqiensis</name>
    <dbReference type="NCBI Taxonomy" id="1548213"/>
    <lineage>
        <taxon>Bacteria</taxon>
        <taxon>Bacillati</taxon>
        <taxon>Bacillota</taxon>
        <taxon>Bacilli</taxon>
        <taxon>Bacillales</taxon>
        <taxon>Bacillaceae</taxon>
        <taxon>Alkalicoccus</taxon>
    </lineage>
</organism>
<feature type="transmembrane region" description="Helical" evidence="6">
    <location>
        <begin position="21"/>
        <end position="44"/>
    </location>
</feature>
<evidence type="ECO:0000256" key="3">
    <source>
        <dbReference type="ARBA" id="ARBA00022692"/>
    </source>
</evidence>
<protein>
    <submittedName>
        <fullName evidence="7">Ribonuclease</fullName>
    </submittedName>
</protein>
<gene>
    <name evidence="7" type="ORF">C6I21_06680</name>
</gene>
<feature type="transmembrane region" description="Helical" evidence="6">
    <location>
        <begin position="79"/>
        <end position="101"/>
    </location>
</feature>
<evidence type="ECO:0000256" key="2">
    <source>
        <dbReference type="ARBA" id="ARBA00022475"/>
    </source>
</evidence>
<dbReference type="Proteomes" id="UP000243650">
    <property type="component" value="Unassembled WGS sequence"/>
</dbReference>
<evidence type="ECO:0000256" key="1">
    <source>
        <dbReference type="ARBA" id="ARBA00004651"/>
    </source>
</evidence>
<dbReference type="PANTHER" id="PTHR30213:SF0">
    <property type="entry name" value="UPF0761 MEMBRANE PROTEIN YIHY"/>
    <property type="match status" value="1"/>
</dbReference>
<dbReference type="PANTHER" id="PTHR30213">
    <property type="entry name" value="INNER MEMBRANE PROTEIN YHJD"/>
    <property type="match status" value="1"/>
</dbReference>
<proteinExistence type="predicted"/>
<sequence>MKELFRRFIEHDLVNLGAQTAYFLLLSIFPFLLFIVSLLAYLPFTITDVYLLLQNTYVPPGVLMVIEEEWNVVTENTQAGVLSIGAVFTLWTASLAVNSILESLNRAFQVTEARSLLLGRFVALLLTAGLFIIVIGALVLQVAGSHITDLLQMEAFLFDGHFLRWMLSSLMLFTVFLLVYWIGPSLRLRLRDILPGALAATIGWQVVSFLFSSVITRVADFSATYGTISTVIALMIWFHLISLIVLIGGEINAFLLERRVSRRPEKMPKKTW</sequence>
<evidence type="ECO:0000256" key="4">
    <source>
        <dbReference type="ARBA" id="ARBA00022989"/>
    </source>
</evidence>
<dbReference type="GO" id="GO:0005886">
    <property type="term" value="C:plasma membrane"/>
    <property type="evidence" value="ECO:0007669"/>
    <property type="project" value="UniProtKB-SubCell"/>
</dbReference>
<keyword evidence="3 6" id="KW-0812">Transmembrane</keyword>
<name>A0A2P6MI68_ALKUR</name>
<dbReference type="AlphaFoldDB" id="A0A2P6MI68"/>
<dbReference type="OrthoDB" id="9775903at2"/>
<comment type="subcellular location">
    <subcellularLocation>
        <location evidence="1">Cell membrane</location>
        <topology evidence="1">Multi-pass membrane protein</topology>
    </subcellularLocation>
</comment>
<dbReference type="PIRSF" id="PIRSF035875">
    <property type="entry name" value="RNase_BN"/>
    <property type="match status" value="1"/>
</dbReference>
<keyword evidence="8" id="KW-1185">Reference proteome</keyword>
<evidence type="ECO:0000313" key="8">
    <source>
        <dbReference type="Proteomes" id="UP000243650"/>
    </source>
</evidence>
<keyword evidence="5 6" id="KW-0472">Membrane</keyword>
<dbReference type="InterPro" id="IPR017039">
    <property type="entry name" value="Virul_fac_BrkB"/>
</dbReference>
<evidence type="ECO:0000313" key="7">
    <source>
        <dbReference type="EMBL" id="PRO65984.1"/>
    </source>
</evidence>
<dbReference type="NCBIfam" id="TIGR00765">
    <property type="entry name" value="yihY_not_rbn"/>
    <property type="match status" value="1"/>
</dbReference>
<feature type="transmembrane region" description="Helical" evidence="6">
    <location>
        <begin position="193"/>
        <end position="211"/>
    </location>
</feature>
<dbReference type="EMBL" id="PVNS01000005">
    <property type="protein sequence ID" value="PRO65984.1"/>
    <property type="molecule type" value="Genomic_DNA"/>
</dbReference>
<dbReference type="Pfam" id="PF03631">
    <property type="entry name" value="Virul_fac_BrkB"/>
    <property type="match status" value="1"/>
</dbReference>
<feature type="transmembrane region" description="Helical" evidence="6">
    <location>
        <begin position="121"/>
        <end position="142"/>
    </location>
</feature>